<dbReference type="GO" id="GO:0043953">
    <property type="term" value="P:protein transport by the Tat complex"/>
    <property type="evidence" value="ECO:0007669"/>
    <property type="project" value="UniProtKB-UniRule"/>
</dbReference>
<evidence type="ECO:0000256" key="2">
    <source>
        <dbReference type="ARBA" id="ARBA00022448"/>
    </source>
</evidence>
<dbReference type="NCBIfam" id="TIGR01411">
    <property type="entry name" value="tatAE"/>
    <property type="match status" value="1"/>
</dbReference>
<keyword evidence="4 9" id="KW-0812">Transmembrane</keyword>
<keyword evidence="8 9" id="KW-0472">Membrane</keyword>
<protein>
    <recommendedName>
        <fullName evidence="9">Sec-independent protein translocase protein TatA</fullName>
    </recommendedName>
</protein>
<evidence type="ECO:0000256" key="10">
    <source>
        <dbReference type="SAM" id="MobiDB-lite"/>
    </source>
</evidence>
<comment type="subunit">
    <text evidence="9">The Tat system comprises two distinct complexes: a TatABC complex, containing multiple copies of TatA, TatB and TatC subunits, and a separate TatA complex, containing only TatA subunits. Substrates initially bind to the TatABC complex, which probably triggers association of the separate TatA complex to form the active translocon.</text>
</comment>
<comment type="function">
    <text evidence="9">Part of the twin-arginine translocation (Tat) system that transports large folded proteins containing a characteristic twin-arginine motif in their signal peptide across membranes. TatA could form the protein-conducting channel of the Tat system.</text>
</comment>
<accession>A0A2N8PHW7</accession>
<evidence type="ECO:0000313" key="12">
    <source>
        <dbReference type="Proteomes" id="UP000236047"/>
    </source>
</evidence>
<keyword evidence="3 9" id="KW-1003">Cell membrane</keyword>
<feature type="transmembrane region" description="Helical" evidence="9">
    <location>
        <begin position="6"/>
        <end position="23"/>
    </location>
</feature>
<keyword evidence="12" id="KW-1185">Reference proteome</keyword>
<evidence type="ECO:0000256" key="6">
    <source>
        <dbReference type="ARBA" id="ARBA00022989"/>
    </source>
</evidence>
<dbReference type="GO" id="GO:0033281">
    <property type="term" value="C:TAT protein transport complex"/>
    <property type="evidence" value="ECO:0007669"/>
    <property type="project" value="UniProtKB-UniRule"/>
</dbReference>
<dbReference type="NCBIfam" id="NF001854">
    <property type="entry name" value="PRK00575.1"/>
    <property type="match status" value="1"/>
</dbReference>
<organism evidence="11 12">
    <name type="scientific">Streptomyces noursei</name>
    <name type="common">Streptomyces albulus</name>
    <dbReference type="NCBI Taxonomy" id="1971"/>
    <lineage>
        <taxon>Bacteria</taxon>
        <taxon>Bacillati</taxon>
        <taxon>Actinomycetota</taxon>
        <taxon>Actinomycetes</taxon>
        <taxon>Kitasatosporales</taxon>
        <taxon>Streptomycetaceae</taxon>
        <taxon>Streptomyces</taxon>
    </lineage>
</organism>
<dbReference type="Proteomes" id="UP000236047">
    <property type="component" value="Unassembled WGS sequence"/>
</dbReference>
<evidence type="ECO:0000256" key="7">
    <source>
        <dbReference type="ARBA" id="ARBA00023010"/>
    </source>
</evidence>
<dbReference type="PANTHER" id="PTHR42982">
    <property type="entry name" value="SEC-INDEPENDENT PROTEIN TRANSLOCASE PROTEIN TATA"/>
    <property type="match status" value="1"/>
</dbReference>
<sequence>MFHNALEPWHLLILVAVVVLIFGSKKLPDTARALGKSMRILKSETKAMKDDGASNESRPEPGPAQGPGPGPGPGTGPRTIPGAPGGTPTEPTQPTAPTEPTEGTTGHWD</sequence>
<evidence type="ECO:0000256" key="9">
    <source>
        <dbReference type="HAMAP-Rule" id="MF_00236"/>
    </source>
</evidence>
<dbReference type="Gene3D" id="1.20.5.3310">
    <property type="match status" value="1"/>
</dbReference>
<gene>
    <name evidence="9" type="primary">tatA</name>
    <name evidence="11" type="ORF">AOB60_07285</name>
</gene>
<feature type="region of interest" description="Disordered" evidence="10">
    <location>
        <begin position="43"/>
        <end position="109"/>
    </location>
</feature>
<comment type="similarity">
    <text evidence="9">Belongs to the TatA/E family.</text>
</comment>
<feature type="compositionally biased region" description="Pro residues" evidence="10">
    <location>
        <begin position="60"/>
        <end position="74"/>
    </location>
</feature>
<name>A0A2N8PHW7_STRNR</name>
<reference evidence="12" key="1">
    <citation type="submission" date="2015-09" db="EMBL/GenBank/DDBJ databases">
        <authorList>
            <person name="Graham D.E."/>
            <person name="Mahan K.M."/>
            <person name="Klingeman D.M."/>
            <person name="Fida T."/>
            <person name="Giannone R.J."/>
            <person name="Hettich R.L."/>
            <person name="Parry R.J."/>
            <person name="Spain J.C."/>
        </authorList>
    </citation>
    <scope>NUCLEOTIDE SEQUENCE [LARGE SCALE GENOMIC DNA]</scope>
    <source>
        <strain evidence="12">JCM 4701</strain>
    </source>
</reference>
<feature type="compositionally biased region" description="Basic and acidic residues" evidence="10">
    <location>
        <begin position="43"/>
        <end position="52"/>
    </location>
</feature>
<evidence type="ECO:0000256" key="1">
    <source>
        <dbReference type="ARBA" id="ARBA00004162"/>
    </source>
</evidence>
<evidence type="ECO:0000256" key="3">
    <source>
        <dbReference type="ARBA" id="ARBA00022475"/>
    </source>
</evidence>
<keyword evidence="7 9" id="KW-0811">Translocation</keyword>
<dbReference type="InterPro" id="IPR006312">
    <property type="entry name" value="TatA/E"/>
</dbReference>
<dbReference type="HAMAP" id="MF_00236">
    <property type="entry name" value="TatA_E"/>
    <property type="match status" value="1"/>
</dbReference>
<evidence type="ECO:0000256" key="8">
    <source>
        <dbReference type="ARBA" id="ARBA00023136"/>
    </source>
</evidence>
<keyword evidence="5 9" id="KW-0653">Protein transport</keyword>
<evidence type="ECO:0000256" key="5">
    <source>
        <dbReference type="ARBA" id="ARBA00022927"/>
    </source>
</evidence>
<dbReference type="Pfam" id="PF02416">
    <property type="entry name" value="TatA_B_E"/>
    <property type="match status" value="1"/>
</dbReference>
<dbReference type="RefSeq" id="WP_180990094.1">
    <property type="nucleotide sequence ID" value="NZ_LJSN01000002.1"/>
</dbReference>
<comment type="subcellular location">
    <subcellularLocation>
        <location evidence="1 9">Cell membrane</location>
        <topology evidence="1 9">Single-pass membrane protein</topology>
    </subcellularLocation>
</comment>
<keyword evidence="2 9" id="KW-0813">Transport</keyword>
<dbReference type="EMBL" id="LJSN01000002">
    <property type="protein sequence ID" value="PNE40643.1"/>
    <property type="molecule type" value="Genomic_DNA"/>
</dbReference>
<dbReference type="AlphaFoldDB" id="A0A2N8PHW7"/>
<dbReference type="InterPro" id="IPR003369">
    <property type="entry name" value="TatA/B/E"/>
</dbReference>
<dbReference type="GO" id="GO:0008320">
    <property type="term" value="F:protein transmembrane transporter activity"/>
    <property type="evidence" value="ECO:0007669"/>
    <property type="project" value="UniProtKB-UniRule"/>
</dbReference>
<evidence type="ECO:0000256" key="4">
    <source>
        <dbReference type="ARBA" id="ARBA00022692"/>
    </source>
</evidence>
<dbReference type="PANTHER" id="PTHR42982:SF8">
    <property type="entry name" value="SEC-INDEPENDENT PROTEIN TRANSLOCASE PROTEIN TATA"/>
    <property type="match status" value="1"/>
</dbReference>
<proteinExistence type="inferred from homology"/>
<evidence type="ECO:0000313" key="11">
    <source>
        <dbReference type="EMBL" id="PNE40643.1"/>
    </source>
</evidence>
<keyword evidence="6 9" id="KW-1133">Transmembrane helix</keyword>
<comment type="caution">
    <text evidence="11">The sequence shown here is derived from an EMBL/GenBank/DDBJ whole genome shotgun (WGS) entry which is preliminary data.</text>
</comment>
<feature type="compositionally biased region" description="Low complexity" evidence="10">
    <location>
        <begin position="76"/>
        <end position="109"/>
    </location>
</feature>